<reference evidence="1" key="1">
    <citation type="submission" date="2022-07" db="EMBL/GenBank/DDBJ databases">
        <title>Genome Sequence of Physisporinus lineatus.</title>
        <authorList>
            <person name="Buettner E."/>
        </authorList>
    </citation>
    <scope>NUCLEOTIDE SEQUENCE</scope>
    <source>
        <strain evidence="1">VT162</strain>
    </source>
</reference>
<comment type="caution">
    <text evidence="1">The sequence shown here is derived from an EMBL/GenBank/DDBJ whole genome shotgun (WGS) entry which is preliminary data.</text>
</comment>
<proteinExistence type="predicted"/>
<dbReference type="EMBL" id="JANAWD010000045">
    <property type="protein sequence ID" value="KAJ3489424.1"/>
    <property type="molecule type" value="Genomic_DNA"/>
</dbReference>
<keyword evidence="2" id="KW-1185">Reference proteome</keyword>
<accession>A0AAD5YHR0</accession>
<gene>
    <name evidence="1" type="ORF">NLI96_g2137</name>
</gene>
<evidence type="ECO:0000313" key="1">
    <source>
        <dbReference type="EMBL" id="KAJ3489424.1"/>
    </source>
</evidence>
<sequence length="85" mass="10068">MPLLTSARRSRSEVRNARLADPIVRAAYERPVDVWHKRMIDEDTRKRYEFVERLLHEFAQEEGHLDEIPEKLEPYLPVPSLGMLP</sequence>
<protein>
    <submittedName>
        <fullName evidence="1">Uncharacterized protein</fullName>
    </submittedName>
</protein>
<evidence type="ECO:0000313" key="2">
    <source>
        <dbReference type="Proteomes" id="UP001212997"/>
    </source>
</evidence>
<name>A0AAD5YHR0_9APHY</name>
<organism evidence="1 2">
    <name type="scientific">Meripilus lineatus</name>
    <dbReference type="NCBI Taxonomy" id="2056292"/>
    <lineage>
        <taxon>Eukaryota</taxon>
        <taxon>Fungi</taxon>
        <taxon>Dikarya</taxon>
        <taxon>Basidiomycota</taxon>
        <taxon>Agaricomycotina</taxon>
        <taxon>Agaricomycetes</taxon>
        <taxon>Polyporales</taxon>
        <taxon>Meripilaceae</taxon>
        <taxon>Meripilus</taxon>
    </lineage>
</organism>
<dbReference type="AlphaFoldDB" id="A0AAD5YHR0"/>
<dbReference type="Proteomes" id="UP001212997">
    <property type="component" value="Unassembled WGS sequence"/>
</dbReference>